<dbReference type="RefSeq" id="WP_114188820.1">
    <property type="nucleotide sequence ID" value="NZ_BJYU01000104.1"/>
</dbReference>
<feature type="region of interest" description="Disordered" evidence="1">
    <location>
        <begin position="1"/>
        <end position="102"/>
    </location>
</feature>
<evidence type="ECO:0000256" key="1">
    <source>
        <dbReference type="SAM" id="MobiDB-lite"/>
    </source>
</evidence>
<comment type="caution">
    <text evidence="2">The sequence shown here is derived from an EMBL/GenBank/DDBJ whole genome shotgun (WGS) entry which is preliminary data.</text>
</comment>
<evidence type="ECO:0000313" key="2">
    <source>
        <dbReference type="EMBL" id="GEO17426.1"/>
    </source>
</evidence>
<name>A0A512BZN6_9HYPH</name>
<organism evidence="2 3">
    <name type="scientific">Microvirga aerophila</name>
    <dbReference type="NCBI Taxonomy" id="670291"/>
    <lineage>
        <taxon>Bacteria</taxon>
        <taxon>Pseudomonadati</taxon>
        <taxon>Pseudomonadota</taxon>
        <taxon>Alphaproteobacteria</taxon>
        <taxon>Hyphomicrobiales</taxon>
        <taxon>Methylobacteriaceae</taxon>
        <taxon>Microvirga</taxon>
    </lineage>
</organism>
<protein>
    <submittedName>
        <fullName evidence="2">Uncharacterized protein</fullName>
    </submittedName>
</protein>
<sequence>MSRQGEDRAAGFAAESLKGSGIKPSLSGGIHAEAGDHVLSNHSITGNEPGQDFAMAQNIPGTQQNPEGIPQEGQGGKNNRGTQHKQGKDGNGAQKREQEKKS</sequence>
<reference evidence="2 3" key="1">
    <citation type="submission" date="2019-07" db="EMBL/GenBank/DDBJ databases">
        <title>Whole genome shotgun sequence of Microvirga aerophila NBRC 106136.</title>
        <authorList>
            <person name="Hosoyama A."/>
            <person name="Uohara A."/>
            <person name="Ohji S."/>
            <person name="Ichikawa N."/>
        </authorList>
    </citation>
    <scope>NUCLEOTIDE SEQUENCE [LARGE SCALE GENOMIC DNA]</scope>
    <source>
        <strain evidence="2 3">NBRC 106136</strain>
    </source>
</reference>
<evidence type="ECO:0000313" key="3">
    <source>
        <dbReference type="Proteomes" id="UP000321085"/>
    </source>
</evidence>
<dbReference type="OrthoDB" id="8020781at2"/>
<dbReference type="Proteomes" id="UP000321085">
    <property type="component" value="Unassembled WGS sequence"/>
</dbReference>
<gene>
    <name evidence="2" type="ORF">MAE02_51220</name>
</gene>
<dbReference type="EMBL" id="BJYU01000104">
    <property type="protein sequence ID" value="GEO17426.1"/>
    <property type="molecule type" value="Genomic_DNA"/>
</dbReference>
<dbReference type="AlphaFoldDB" id="A0A512BZN6"/>
<accession>A0A512BZN6</accession>
<proteinExistence type="predicted"/>
<keyword evidence="3" id="KW-1185">Reference proteome</keyword>